<reference evidence="1" key="1">
    <citation type="journal article" date="2020" name="New Phytol.">
        <title>Comparative genomics reveals dynamic genome evolution in host specialist ectomycorrhizal fungi.</title>
        <authorList>
            <person name="Lofgren L.A."/>
            <person name="Nguyen N.H."/>
            <person name="Vilgalys R."/>
            <person name="Ruytinx J."/>
            <person name="Liao H.L."/>
            <person name="Branco S."/>
            <person name="Kuo A."/>
            <person name="LaButti K."/>
            <person name="Lipzen A."/>
            <person name="Andreopoulos W."/>
            <person name="Pangilinan J."/>
            <person name="Riley R."/>
            <person name="Hundley H."/>
            <person name="Na H."/>
            <person name="Barry K."/>
            <person name="Grigoriev I.V."/>
            <person name="Stajich J.E."/>
            <person name="Kennedy P.G."/>
        </authorList>
    </citation>
    <scope>NUCLEOTIDE SEQUENCE</scope>
    <source>
        <strain evidence="1">FC423</strain>
    </source>
</reference>
<proteinExistence type="predicted"/>
<dbReference type="OrthoDB" id="2703274at2759"/>
<dbReference type="AlphaFoldDB" id="A0A9P7K1C3"/>
<organism evidence="1 2">
    <name type="scientific">Suillus discolor</name>
    <dbReference type="NCBI Taxonomy" id="1912936"/>
    <lineage>
        <taxon>Eukaryota</taxon>
        <taxon>Fungi</taxon>
        <taxon>Dikarya</taxon>
        <taxon>Basidiomycota</taxon>
        <taxon>Agaricomycotina</taxon>
        <taxon>Agaricomycetes</taxon>
        <taxon>Agaricomycetidae</taxon>
        <taxon>Boletales</taxon>
        <taxon>Suillineae</taxon>
        <taxon>Suillaceae</taxon>
        <taxon>Suillus</taxon>
    </lineage>
</organism>
<evidence type="ECO:0000313" key="1">
    <source>
        <dbReference type="EMBL" id="KAG2120427.1"/>
    </source>
</evidence>
<sequence length="110" mass="13013">MPRLTEFRLLPIPTPKTFKVELLEGWLQMWPEQDVLWPDQDKKELQLDEDDEMQLKLAEQARGDTLQSWMWWAWLNLRRARTMYGCSGCCGTPDGRCVKYPNGPLSLDLW</sequence>
<dbReference type="RefSeq" id="XP_041299803.1">
    <property type="nucleotide sequence ID" value="XM_041440762.1"/>
</dbReference>
<dbReference type="GeneID" id="64703021"/>
<protein>
    <submittedName>
        <fullName evidence="1">Uncharacterized protein</fullName>
    </submittedName>
</protein>
<gene>
    <name evidence="1" type="ORF">F5147DRAFT_766345</name>
</gene>
<dbReference type="Proteomes" id="UP000823399">
    <property type="component" value="Unassembled WGS sequence"/>
</dbReference>
<name>A0A9P7K1C3_9AGAM</name>
<accession>A0A9P7K1C3</accession>
<keyword evidence="2" id="KW-1185">Reference proteome</keyword>
<evidence type="ECO:0000313" key="2">
    <source>
        <dbReference type="Proteomes" id="UP000823399"/>
    </source>
</evidence>
<dbReference type="EMBL" id="JABBWM010000001">
    <property type="protein sequence ID" value="KAG2120427.1"/>
    <property type="molecule type" value="Genomic_DNA"/>
</dbReference>
<comment type="caution">
    <text evidence="1">The sequence shown here is derived from an EMBL/GenBank/DDBJ whole genome shotgun (WGS) entry which is preliminary data.</text>
</comment>